<dbReference type="GO" id="GO:0005737">
    <property type="term" value="C:cytoplasm"/>
    <property type="evidence" value="ECO:0007669"/>
    <property type="project" value="TreeGrafter"/>
</dbReference>
<evidence type="ECO:0000256" key="1">
    <source>
        <dbReference type="ARBA" id="ARBA00022737"/>
    </source>
</evidence>
<dbReference type="PANTHER" id="PTHR19961:SF18">
    <property type="entry name" value="FI19014P1"/>
    <property type="match status" value="1"/>
</dbReference>
<dbReference type="GO" id="GO:0051017">
    <property type="term" value="P:actin filament bundle assembly"/>
    <property type="evidence" value="ECO:0007669"/>
    <property type="project" value="InterPro"/>
</dbReference>
<dbReference type="CDD" id="cd21217">
    <property type="entry name" value="CH_PLS_FIM_rpt1"/>
    <property type="match status" value="1"/>
</dbReference>
<dbReference type="GO" id="GO:0005884">
    <property type="term" value="C:actin filament"/>
    <property type="evidence" value="ECO:0007669"/>
    <property type="project" value="TreeGrafter"/>
</dbReference>
<feature type="domain" description="Calponin-homology (CH)" evidence="4">
    <location>
        <begin position="8"/>
        <end position="124"/>
    </location>
</feature>
<feature type="coiled-coil region" evidence="3">
    <location>
        <begin position="243"/>
        <end position="294"/>
    </location>
</feature>
<protein>
    <submittedName>
        <fullName evidence="5">Putative actin bundling protein</fullName>
    </submittedName>
</protein>
<dbReference type="InterPro" id="IPR039959">
    <property type="entry name" value="Fimbrin/Plastin"/>
</dbReference>
<accession>A0A5J4UUY1</accession>
<sequence>MSRHTISSEEQQAFAEFINQNLIDDIDLRTRLPVDSSGDNIFQLMKDGLVILKMVNQIQPGTIDEKLFNKTPKNTFQNNDNLKLVLEGAKRIGCKLIGISEKSVMEGNPMFISSLIRQLVNKSLTVHITLLDHPELFLLMKENESLDEFRNMSAEQRLLRWFNYHLERSGHTQRITNFGDDIKDGINYLILLNQLQDQQAEKILQISKQLGCKIFITAQDIIKGNKVLNQAFIAHLFNTKLGMQQIQIENLSKEQIKEEAEQRRLAEEKSRIALEKQMNWIEQEKKRIEDEKQKFEF</sequence>
<dbReference type="OrthoDB" id="431378at2759"/>
<dbReference type="PROSITE" id="PS50021">
    <property type="entry name" value="CH"/>
    <property type="match status" value="2"/>
</dbReference>
<keyword evidence="2" id="KW-0009">Actin-binding</keyword>
<dbReference type="Gene3D" id="1.10.418.10">
    <property type="entry name" value="Calponin-like domain"/>
    <property type="match status" value="3"/>
</dbReference>
<dbReference type="Pfam" id="PF00307">
    <property type="entry name" value="CH"/>
    <property type="match status" value="2"/>
</dbReference>
<gene>
    <name evidence="5" type="ORF">EZS28_030027</name>
</gene>
<dbReference type="AlphaFoldDB" id="A0A5J4UUY1"/>
<dbReference type="Proteomes" id="UP000324800">
    <property type="component" value="Unassembled WGS sequence"/>
</dbReference>
<organism evidence="5 6">
    <name type="scientific">Streblomastix strix</name>
    <dbReference type="NCBI Taxonomy" id="222440"/>
    <lineage>
        <taxon>Eukaryota</taxon>
        <taxon>Metamonada</taxon>
        <taxon>Preaxostyla</taxon>
        <taxon>Oxymonadida</taxon>
        <taxon>Streblomastigidae</taxon>
        <taxon>Streblomastix</taxon>
    </lineage>
</organism>
<dbReference type="InterPro" id="IPR036872">
    <property type="entry name" value="CH_dom_sf"/>
</dbReference>
<dbReference type="EMBL" id="SNRW01011975">
    <property type="protein sequence ID" value="KAA6374446.1"/>
    <property type="molecule type" value="Genomic_DNA"/>
</dbReference>
<dbReference type="GO" id="GO:0051015">
    <property type="term" value="F:actin filament binding"/>
    <property type="evidence" value="ECO:0007669"/>
    <property type="project" value="InterPro"/>
</dbReference>
<reference evidence="5 6" key="1">
    <citation type="submission" date="2019-03" db="EMBL/GenBank/DDBJ databases">
        <title>Single cell metagenomics reveals metabolic interactions within the superorganism composed of flagellate Streblomastix strix and complex community of Bacteroidetes bacteria on its surface.</title>
        <authorList>
            <person name="Treitli S.C."/>
            <person name="Kolisko M."/>
            <person name="Husnik F."/>
            <person name="Keeling P."/>
            <person name="Hampl V."/>
        </authorList>
    </citation>
    <scope>NUCLEOTIDE SEQUENCE [LARGE SCALE GENOMIC DNA]</scope>
    <source>
        <strain evidence="5">ST1C</strain>
    </source>
</reference>
<keyword evidence="3" id="KW-0175">Coiled coil</keyword>
<evidence type="ECO:0000313" key="6">
    <source>
        <dbReference type="Proteomes" id="UP000324800"/>
    </source>
</evidence>
<evidence type="ECO:0000259" key="4">
    <source>
        <dbReference type="PROSITE" id="PS50021"/>
    </source>
</evidence>
<feature type="domain" description="Calponin-homology (CH)" evidence="4">
    <location>
        <begin position="152"/>
        <end position="273"/>
    </location>
</feature>
<evidence type="ECO:0000256" key="3">
    <source>
        <dbReference type="SAM" id="Coils"/>
    </source>
</evidence>
<evidence type="ECO:0000313" key="5">
    <source>
        <dbReference type="EMBL" id="KAA6374446.1"/>
    </source>
</evidence>
<keyword evidence="1" id="KW-0677">Repeat</keyword>
<dbReference type="InterPro" id="IPR001715">
    <property type="entry name" value="CH_dom"/>
</dbReference>
<dbReference type="GO" id="GO:0032432">
    <property type="term" value="C:actin filament bundle"/>
    <property type="evidence" value="ECO:0007669"/>
    <property type="project" value="TreeGrafter"/>
</dbReference>
<comment type="caution">
    <text evidence="5">The sequence shown here is derived from an EMBL/GenBank/DDBJ whole genome shotgun (WGS) entry which is preliminary data.</text>
</comment>
<dbReference type="SMART" id="SM00033">
    <property type="entry name" value="CH"/>
    <property type="match status" value="2"/>
</dbReference>
<dbReference type="SUPFAM" id="SSF47576">
    <property type="entry name" value="Calponin-homology domain, CH-domain"/>
    <property type="match status" value="1"/>
</dbReference>
<dbReference type="PANTHER" id="PTHR19961">
    <property type="entry name" value="FIMBRIN/PLASTIN"/>
    <property type="match status" value="1"/>
</dbReference>
<proteinExistence type="predicted"/>
<evidence type="ECO:0000256" key="2">
    <source>
        <dbReference type="ARBA" id="ARBA00023203"/>
    </source>
</evidence>
<dbReference type="GO" id="GO:0051639">
    <property type="term" value="P:actin filament network formation"/>
    <property type="evidence" value="ECO:0007669"/>
    <property type="project" value="TreeGrafter"/>
</dbReference>
<name>A0A5J4UUY1_9EUKA</name>